<dbReference type="Proteomes" id="UP000046393">
    <property type="component" value="Unplaced"/>
</dbReference>
<proteinExistence type="predicted"/>
<dbReference type="AlphaFoldDB" id="A0A0N5ADK2"/>
<evidence type="ECO:0000313" key="1">
    <source>
        <dbReference type="Proteomes" id="UP000046393"/>
    </source>
</evidence>
<accession>A0A0N5ADK2</accession>
<dbReference type="WBParaSite" id="SMUV_0000225901-mRNA-1">
    <property type="protein sequence ID" value="SMUV_0000225901-mRNA-1"/>
    <property type="gene ID" value="SMUV_0000225901"/>
</dbReference>
<name>A0A0N5ADK2_9BILA</name>
<reference evidence="2" key="1">
    <citation type="submission" date="2017-02" db="UniProtKB">
        <authorList>
            <consortium name="WormBaseParasite"/>
        </authorList>
    </citation>
    <scope>IDENTIFICATION</scope>
</reference>
<sequence length="70" mass="7431">MDNERALSSEVDEEHLAGANKLWKQKDEKPHCSSVSTLASAGARDGAGAGFVAETGKDAKQLNSVMMLKL</sequence>
<protein>
    <submittedName>
        <fullName evidence="2">TIP_N domain-containing protein</fullName>
    </submittedName>
</protein>
<organism evidence="1 2">
    <name type="scientific">Syphacia muris</name>
    <dbReference type="NCBI Taxonomy" id="451379"/>
    <lineage>
        <taxon>Eukaryota</taxon>
        <taxon>Metazoa</taxon>
        <taxon>Ecdysozoa</taxon>
        <taxon>Nematoda</taxon>
        <taxon>Chromadorea</taxon>
        <taxon>Rhabditida</taxon>
        <taxon>Spirurina</taxon>
        <taxon>Oxyuridomorpha</taxon>
        <taxon>Oxyuroidea</taxon>
        <taxon>Oxyuridae</taxon>
        <taxon>Syphacia</taxon>
    </lineage>
</organism>
<evidence type="ECO:0000313" key="2">
    <source>
        <dbReference type="WBParaSite" id="SMUV_0000225901-mRNA-1"/>
    </source>
</evidence>
<keyword evidence="1" id="KW-1185">Reference proteome</keyword>